<proteinExistence type="predicted"/>
<dbReference type="Proteomes" id="UP000094455">
    <property type="component" value="Unassembled WGS sequence"/>
</dbReference>
<protein>
    <submittedName>
        <fullName evidence="1">Uncharacterized protein</fullName>
    </submittedName>
</protein>
<keyword evidence="2" id="KW-1185">Reference proteome</keyword>
<accession>A0A1E3NRV8</accession>
<dbReference type="EMBL" id="KV454002">
    <property type="protein sequence ID" value="ODQ48293.1"/>
    <property type="molecule type" value="Genomic_DNA"/>
</dbReference>
<evidence type="ECO:0000313" key="2">
    <source>
        <dbReference type="Proteomes" id="UP000094455"/>
    </source>
</evidence>
<dbReference type="GeneID" id="30176635"/>
<sequence length="981" mass="113308">MRSMSFVHRSFFKIKNTPTAFARHFQNRPNLFLPCQYFQGTNLRNFSSFTKSDDRIFTPDGFSSTGLSSIYTQNLKILDTKIQGENFTNTVHHFESISHNKVDLLPMSGSLVHLKTTDDIESSLSNSFGIVLNDLNFSLSKVSTYRVLLPNGEITEINADHILFTIPMFIRREMMKAMLIDESVLPVEHLLHLTYTLNVFLLFFTKMVNVILKKDLIRTLYLKSAFMNYQSSLNLTLFSIGMYDYSKSLRNTLDIKTNPMGSHVLLLSCHFLIYNDPIHFRYIKSKNSIFNLLNPMNQVTTKYFYNPILLSQNLENIYAQPIDLIVRSYFGILKKSNEFQIYNILKTDENFKRLILMVKYSIVYPDSKLVNKLKALLPIDVSTALSPKVLFEFLVKIGIYDKDTNALISSGFYGLNMYDPTDLSLPVKNVNELQYAYHKGQSFHELPKSLQRMKPLKPVGDEKKEGGKFANRSYSNSFLDVIQDSKLKIWPKSLVRNRRTVYKLTKTIAFSVSQESLTNYRFNIFIPIPNQSPNENITVQEPIQIDNNVVTFPKLEKFNHALRINQPCIRLTFNHNLIDSDSLTSPNIKVGLDVFKKIENIDEEWFKNRNPSSLKGSKKKLDCWLSLNKLMNLLIEKEKSRVRLGYLKTFGDSDESNRNFLNFKTFFIDNKSNEDGSDIKLENVSNTNSAADTHNSTTVGGGNLLNENENYMLRDKRWITENLKLLIDENLSRFCSEKGVNVANRSVAKRILNSVDYRVFKKFKIFKWYANSYETFNFQLSSNPGDLTAYVSCLAFLGEGSYFFNNPKGTAKNITNENGYTPLGLKHFSSFTSLNYIETHLNLWQLFRYLAIESFELVEDRNKQNWDPLKLDKVTNSHYNKCLSQTEGYLEFINRLNRFEVLRNIQKDVSGGTNIHGYMLMRCVVTSITQERIIGYWFEKDIEVEIIVDSSSSKSKTMIGDRLLCSEVVSVNPLEDVIVVR</sequence>
<organism evidence="1 2">
    <name type="scientific">Pichia membranifaciens NRRL Y-2026</name>
    <dbReference type="NCBI Taxonomy" id="763406"/>
    <lineage>
        <taxon>Eukaryota</taxon>
        <taxon>Fungi</taxon>
        <taxon>Dikarya</taxon>
        <taxon>Ascomycota</taxon>
        <taxon>Saccharomycotina</taxon>
        <taxon>Pichiomycetes</taxon>
        <taxon>Pichiales</taxon>
        <taxon>Pichiaceae</taxon>
        <taxon>Pichia</taxon>
    </lineage>
</organism>
<name>A0A1E3NRV8_9ASCO</name>
<dbReference type="RefSeq" id="XP_019019406.1">
    <property type="nucleotide sequence ID" value="XM_019159948.1"/>
</dbReference>
<evidence type="ECO:0000313" key="1">
    <source>
        <dbReference type="EMBL" id="ODQ48293.1"/>
    </source>
</evidence>
<gene>
    <name evidence="1" type="ORF">PICMEDRAFT_125842</name>
</gene>
<dbReference type="STRING" id="763406.A0A1E3NRV8"/>
<dbReference type="AlphaFoldDB" id="A0A1E3NRV8"/>
<dbReference type="OrthoDB" id="1865897at2759"/>
<reference evidence="1 2" key="1">
    <citation type="journal article" date="2016" name="Proc. Natl. Acad. Sci. U.S.A.">
        <title>Comparative genomics of biotechnologically important yeasts.</title>
        <authorList>
            <person name="Riley R."/>
            <person name="Haridas S."/>
            <person name="Wolfe K.H."/>
            <person name="Lopes M.R."/>
            <person name="Hittinger C.T."/>
            <person name="Goeker M."/>
            <person name="Salamov A.A."/>
            <person name="Wisecaver J.H."/>
            <person name="Long T.M."/>
            <person name="Calvey C.H."/>
            <person name="Aerts A.L."/>
            <person name="Barry K.W."/>
            <person name="Choi C."/>
            <person name="Clum A."/>
            <person name="Coughlan A.Y."/>
            <person name="Deshpande S."/>
            <person name="Douglass A.P."/>
            <person name="Hanson S.J."/>
            <person name="Klenk H.-P."/>
            <person name="LaButti K.M."/>
            <person name="Lapidus A."/>
            <person name="Lindquist E.A."/>
            <person name="Lipzen A.M."/>
            <person name="Meier-Kolthoff J.P."/>
            <person name="Ohm R.A."/>
            <person name="Otillar R.P."/>
            <person name="Pangilinan J.L."/>
            <person name="Peng Y."/>
            <person name="Rokas A."/>
            <person name="Rosa C.A."/>
            <person name="Scheuner C."/>
            <person name="Sibirny A.A."/>
            <person name="Slot J.C."/>
            <person name="Stielow J.B."/>
            <person name="Sun H."/>
            <person name="Kurtzman C.P."/>
            <person name="Blackwell M."/>
            <person name="Grigoriev I.V."/>
            <person name="Jeffries T.W."/>
        </authorList>
    </citation>
    <scope>NUCLEOTIDE SEQUENCE [LARGE SCALE GENOMIC DNA]</scope>
    <source>
        <strain evidence="1 2">NRRL Y-2026</strain>
    </source>
</reference>